<feature type="domain" description="ThuA-like" evidence="1">
    <location>
        <begin position="4"/>
        <end position="212"/>
    </location>
</feature>
<protein>
    <recommendedName>
        <fullName evidence="1">ThuA-like domain-containing protein</fullName>
    </recommendedName>
</protein>
<dbReference type="Gene3D" id="3.40.50.880">
    <property type="match status" value="1"/>
</dbReference>
<accession>A0A090EVB9</accession>
<dbReference type="PANTHER" id="PTHR40469">
    <property type="entry name" value="SECRETED GLYCOSYL HYDROLASE"/>
    <property type="match status" value="1"/>
</dbReference>
<sequence>MTRKALITWGGREFHTPKQSALVIRDMLAAHDFEVVVENGTTAYGDPELASFDLIIPVITLGTIEKPELQNLLQAVRGGTGLAGFHATMCDTFRMETDYQFMTGGQWVKHPGDLIDYRINIAKPSDPIMRGISDFDYRSEQYYMHVDPSNEVLATTTFTGEYFGWIDGVVMPVVWKRRFGTGRVFYSALGHTFEEFKVPQMHTIMERGLLWAARSPNP</sequence>
<evidence type="ECO:0000313" key="2">
    <source>
        <dbReference type="EMBL" id="CDX35427.1"/>
    </source>
</evidence>
<dbReference type="Proteomes" id="UP000046373">
    <property type="component" value="Unassembled WGS sequence"/>
</dbReference>
<evidence type="ECO:0000313" key="3">
    <source>
        <dbReference type="Proteomes" id="UP000046373"/>
    </source>
</evidence>
<name>A0A090EVB9_MESPL</name>
<dbReference type="PANTHER" id="PTHR40469:SF2">
    <property type="entry name" value="GALACTOSE-BINDING DOMAIN-LIKE SUPERFAMILY PROTEIN"/>
    <property type="match status" value="1"/>
</dbReference>
<proteinExistence type="predicted"/>
<dbReference type="SUPFAM" id="SSF52317">
    <property type="entry name" value="Class I glutamine amidotransferase-like"/>
    <property type="match status" value="1"/>
</dbReference>
<dbReference type="AlphaFoldDB" id="A0A090EVB9"/>
<dbReference type="InterPro" id="IPR029010">
    <property type="entry name" value="ThuA-like"/>
</dbReference>
<dbReference type="InterPro" id="IPR029062">
    <property type="entry name" value="Class_I_gatase-like"/>
</dbReference>
<gene>
    <name evidence="2" type="ORF">MPLDJ20_20189</name>
</gene>
<reference evidence="2 3" key="1">
    <citation type="submission" date="2014-08" db="EMBL/GenBank/DDBJ databases">
        <authorList>
            <person name="Moulin Lionel"/>
        </authorList>
    </citation>
    <scope>NUCLEOTIDE SEQUENCE [LARGE SCALE GENOMIC DNA]</scope>
</reference>
<organism evidence="2 3">
    <name type="scientific">Mesorhizobium plurifarium</name>
    <dbReference type="NCBI Taxonomy" id="69974"/>
    <lineage>
        <taxon>Bacteria</taxon>
        <taxon>Pseudomonadati</taxon>
        <taxon>Pseudomonadota</taxon>
        <taxon>Alphaproteobacteria</taxon>
        <taxon>Hyphomicrobiales</taxon>
        <taxon>Phyllobacteriaceae</taxon>
        <taxon>Mesorhizobium</taxon>
    </lineage>
</organism>
<evidence type="ECO:0000259" key="1">
    <source>
        <dbReference type="Pfam" id="PF06283"/>
    </source>
</evidence>
<dbReference type="GeneID" id="31890374"/>
<dbReference type="EMBL" id="CCNB01000012">
    <property type="protein sequence ID" value="CDX35427.1"/>
    <property type="molecule type" value="Genomic_DNA"/>
</dbReference>
<dbReference type="Pfam" id="PF06283">
    <property type="entry name" value="ThuA"/>
    <property type="match status" value="1"/>
</dbReference>